<organism evidence="4 5">
    <name type="scientific">Daphnia galeata</name>
    <dbReference type="NCBI Taxonomy" id="27404"/>
    <lineage>
        <taxon>Eukaryota</taxon>
        <taxon>Metazoa</taxon>
        <taxon>Ecdysozoa</taxon>
        <taxon>Arthropoda</taxon>
        <taxon>Crustacea</taxon>
        <taxon>Branchiopoda</taxon>
        <taxon>Diplostraca</taxon>
        <taxon>Cladocera</taxon>
        <taxon>Anomopoda</taxon>
        <taxon>Daphniidae</taxon>
        <taxon>Daphnia</taxon>
    </lineage>
</organism>
<dbReference type="Proteomes" id="UP000789390">
    <property type="component" value="Unassembled WGS sequence"/>
</dbReference>
<dbReference type="EC" id="3.4.24.-" evidence="2"/>
<evidence type="ECO:0000313" key="5">
    <source>
        <dbReference type="Proteomes" id="UP000789390"/>
    </source>
</evidence>
<dbReference type="GO" id="GO:0008270">
    <property type="term" value="F:zinc ion binding"/>
    <property type="evidence" value="ECO:0007669"/>
    <property type="project" value="UniProtKB-UniRule"/>
</dbReference>
<dbReference type="InterPro" id="IPR024079">
    <property type="entry name" value="MetalloPept_cat_dom_sf"/>
</dbReference>
<comment type="cofactor">
    <cofactor evidence="1 2">
        <name>Zn(2+)</name>
        <dbReference type="ChEBI" id="CHEBI:29105"/>
    </cofactor>
    <text evidence="1 2">Binds 1 zinc ion per subunit.</text>
</comment>
<name>A0A8J2RHF6_9CRUS</name>
<feature type="domain" description="Peptidase M12A" evidence="3">
    <location>
        <begin position="93"/>
        <end position="290"/>
    </location>
</feature>
<dbReference type="OrthoDB" id="291007at2759"/>
<dbReference type="GO" id="GO:0004222">
    <property type="term" value="F:metalloendopeptidase activity"/>
    <property type="evidence" value="ECO:0007669"/>
    <property type="project" value="UniProtKB-UniRule"/>
</dbReference>
<accession>A0A8J2RHF6</accession>
<keyword evidence="5" id="KW-1185">Reference proteome</keyword>
<dbReference type="GO" id="GO:0006508">
    <property type="term" value="P:proteolysis"/>
    <property type="evidence" value="ECO:0007669"/>
    <property type="project" value="UniProtKB-KW"/>
</dbReference>
<dbReference type="CDD" id="cd04280">
    <property type="entry name" value="ZnMc_astacin_like"/>
    <property type="match status" value="1"/>
</dbReference>
<dbReference type="InterPro" id="IPR001506">
    <property type="entry name" value="Peptidase_M12A"/>
</dbReference>
<gene>
    <name evidence="4" type="ORF">DGAL_LOCUS1675</name>
</gene>
<keyword evidence="1 2" id="KW-0482">Metalloprotease</keyword>
<evidence type="ECO:0000313" key="4">
    <source>
        <dbReference type="EMBL" id="CAH0099534.1"/>
    </source>
</evidence>
<feature type="binding site" evidence="1">
    <location>
        <position position="191"/>
    </location>
    <ligand>
        <name>Zn(2+)</name>
        <dbReference type="ChEBI" id="CHEBI:29105"/>
        <note>catalytic</note>
    </ligand>
</feature>
<feature type="binding site" evidence="1">
    <location>
        <position position="197"/>
    </location>
    <ligand>
        <name>Zn(2+)</name>
        <dbReference type="ChEBI" id="CHEBI:29105"/>
        <note>catalytic</note>
    </ligand>
</feature>
<evidence type="ECO:0000256" key="2">
    <source>
        <dbReference type="RuleBase" id="RU361183"/>
    </source>
</evidence>
<dbReference type="InterPro" id="IPR006026">
    <property type="entry name" value="Peptidase_Metallo"/>
</dbReference>
<proteinExistence type="predicted"/>
<evidence type="ECO:0000256" key="1">
    <source>
        <dbReference type="PROSITE-ProRule" id="PRU01211"/>
    </source>
</evidence>
<keyword evidence="1 2" id="KW-0862">Zinc</keyword>
<dbReference type="PANTHER" id="PTHR10127">
    <property type="entry name" value="DISCOIDIN, CUB, EGF, LAMININ , AND ZINC METALLOPROTEASE DOMAIN CONTAINING"/>
    <property type="match status" value="1"/>
</dbReference>
<dbReference type="PROSITE" id="PS51864">
    <property type="entry name" value="ASTACIN"/>
    <property type="match status" value="1"/>
</dbReference>
<dbReference type="Pfam" id="PF01400">
    <property type="entry name" value="Astacin"/>
    <property type="match status" value="1"/>
</dbReference>
<keyword evidence="1 2" id="KW-0479">Metal-binding</keyword>
<comment type="caution">
    <text evidence="4">The sequence shown here is derived from an EMBL/GenBank/DDBJ whole genome shotgun (WGS) entry which is preliminary data.</text>
</comment>
<dbReference type="InterPro" id="IPR034035">
    <property type="entry name" value="Astacin-like_dom"/>
</dbReference>
<dbReference type="SMART" id="SM00235">
    <property type="entry name" value="ZnMc"/>
    <property type="match status" value="1"/>
</dbReference>
<comment type="caution">
    <text evidence="1">Lacks conserved residue(s) required for the propagation of feature annotation.</text>
</comment>
<feature type="active site" evidence="1">
    <location>
        <position position="188"/>
    </location>
</feature>
<keyword evidence="1 2" id="KW-0378">Hydrolase</keyword>
<dbReference type="AlphaFoldDB" id="A0A8J2RHF6"/>
<dbReference type="Gene3D" id="3.40.390.10">
    <property type="entry name" value="Collagenase (Catalytic Domain)"/>
    <property type="match status" value="1"/>
</dbReference>
<dbReference type="PANTHER" id="PTHR10127:SF883">
    <property type="entry name" value="ZINC METALLOPROTEINASE NAS-8"/>
    <property type="match status" value="1"/>
</dbReference>
<feature type="binding site" evidence="1">
    <location>
        <position position="187"/>
    </location>
    <ligand>
        <name>Zn(2+)</name>
        <dbReference type="ChEBI" id="CHEBI:29105"/>
        <note>catalytic</note>
    </ligand>
</feature>
<dbReference type="FunFam" id="3.40.390.10:FF:000066">
    <property type="entry name" value="Metalloendopeptidase"/>
    <property type="match status" value="1"/>
</dbReference>
<dbReference type="EMBL" id="CAKKLH010000021">
    <property type="protein sequence ID" value="CAH0099534.1"/>
    <property type="molecule type" value="Genomic_DNA"/>
</dbReference>
<sequence>MIQRRLFDVLVISLVIFFWSAYSVKSKPIILTHNNEYDDQSEDFDIGEPLTDKELNSVISVKVGEDESEEFIPWTQQNPELFGGDIKLTERKNALMSSRARWPTSQILYVLASNYTPRQREIIAIAIATYHNLTCIRFVPRTTERNYIRIKKTGEGCWSYVGRIGRRQTISLDDKCILHSRPGLVIHELMHTLGFYHEHQRPDRDQYVKIDLDNIEQKNKVYFQKMRISHFNILGHSYDYGSVMHYPKDAFAKDFRKPVITSVMNETSVLGNRKTFSTFDLEKLNTLYCNSSV</sequence>
<reference evidence="4" key="1">
    <citation type="submission" date="2021-11" db="EMBL/GenBank/DDBJ databases">
        <authorList>
            <person name="Schell T."/>
        </authorList>
    </citation>
    <scope>NUCLEOTIDE SEQUENCE</scope>
    <source>
        <strain evidence="4">M5</strain>
    </source>
</reference>
<keyword evidence="1 2" id="KW-0645">Protease</keyword>
<evidence type="ECO:0000259" key="3">
    <source>
        <dbReference type="PROSITE" id="PS51864"/>
    </source>
</evidence>
<dbReference type="SUPFAM" id="SSF55486">
    <property type="entry name" value="Metalloproteases ('zincins'), catalytic domain"/>
    <property type="match status" value="1"/>
</dbReference>
<dbReference type="PRINTS" id="PR00480">
    <property type="entry name" value="ASTACIN"/>
</dbReference>
<protein>
    <recommendedName>
        <fullName evidence="2">Metalloendopeptidase</fullName>
        <ecNumber evidence="2">3.4.24.-</ecNumber>
    </recommendedName>
</protein>